<comment type="subcellular location">
    <subcellularLocation>
        <location evidence="1">Membrane</location>
        <topology evidence="1">Multi-pass membrane protein</topology>
    </subcellularLocation>
</comment>
<dbReference type="OrthoDB" id="29879at2759"/>
<comment type="caution">
    <text evidence="7">The sequence shown here is derived from an EMBL/GenBank/DDBJ whole genome shotgun (WGS) entry which is preliminary data.</text>
</comment>
<dbReference type="InterPro" id="IPR002523">
    <property type="entry name" value="MgTranspt_CorA/ZnTranspt_ZntB"/>
</dbReference>
<dbReference type="PANTHER" id="PTHR21535:SF51">
    <property type="entry name" value="MANGANESE RESISTANCE PROTEIN MNR2"/>
    <property type="match status" value="1"/>
</dbReference>
<evidence type="ECO:0000256" key="3">
    <source>
        <dbReference type="ARBA" id="ARBA00022989"/>
    </source>
</evidence>
<feature type="transmembrane region" description="Helical" evidence="6">
    <location>
        <begin position="578"/>
        <end position="600"/>
    </location>
</feature>
<evidence type="ECO:0000256" key="1">
    <source>
        <dbReference type="ARBA" id="ARBA00004141"/>
    </source>
</evidence>
<feature type="region of interest" description="Disordered" evidence="5">
    <location>
        <begin position="193"/>
        <end position="222"/>
    </location>
</feature>
<reference evidence="7 8" key="1">
    <citation type="submission" date="2021-03" db="EMBL/GenBank/DDBJ databases">
        <title>Leishmania (Mundinia) martiniquensis Genome sequencing and assembly.</title>
        <authorList>
            <person name="Almutairi H."/>
            <person name="Gatherer D."/>
        </authorList>
    </citation>
    <scope>NUCLEOTIDE SEQUENCE [LARGE SCALE GENOMIC DNA]</scope>
    <source>
        <strain evidence="7">LSCM1</strain>
    </source>
</reference>
<name>A0A836KFM0_9TRYP</name>
<dbReference type="AlphaFoldDB" id="A0A836KFM0"/>
<feature type="compositionally biased region" description="Polar residues" evidence="5">
    <location>
        <begin position="20"/>
        <end position="31"/>
    </location>
</feature>
<keyword evidence="3 6" id="KW-1133">Transmembrane helix</keyword>
<keyword evidence="8" id="KW-1185">Reference proteome</keyword>
<dbReference type="RefSeq" id="XP_067177381.1">
    <property type="nucleotide sequence ID" value="XM_067320771.1"/>
</dbReference>
<keyword evidence="4 6" id="KW-0472">Membrane</keyword>
<evidence type="ECO:0000256" key="4">
    <source>
        <dbReference type="ARBA" id="ARBA00023136"/>
    </source>
</evidence>
<dbReference type="GeneID" id="92513283"/>
<evidence type="ECO:0000313" key="8">
    <source>
        <dbReference type="Proteomes" id="UP000673552"/>
    </source>
</evidence>
<evidence type="ECO:0000313" key="7">
    <source>
        <dbReference type="EMBL" id="KAG5474439.1"/>
    </source>
</evidence>
<dbReference type="InterPro" id="IPR045863">
    <property type="entry name" value="CorA_TM1_TM2"/>
</dbReference>
<evidence type="ECO:0000256" key="2">
    <source>
        <dbReference type="ARBA" id="ARBA00022692"/>
    </source>
</evidence>
<protein>
    <recommendedName>
        <fullName evidence="9">Divalent cation transporter</fullName>
    </recommendedName>
</protein>
<feature type="transmembrane region" description="Helical" evidence="6">
    <location>
        <begin position="612"/>
        <end position="638"/>
    </location>
</feature>
<evidence type="ECO:0000256" key="6">
    <source>
        <dbReference type="SAM" id="Phobius"/>
    </source>
</evidence>
<organism evidence="7 8">
    <name type="scientific">Leishmania martiniquensis</name>
    <dbReference type="NCBI Taxonomy" id="1580590"/>
    <lineage>
        <taxon>Eukaryota</taxon>
        <taxon>Discoba</taxon>
        <taxon>Euglenozoa</taxon>
        <taxon>Kinetoplastea</taxon>
        <taxon>Metakinetoplastina</taxon>
        <taxon>Trypanosomatida</taxon>
        <taxon>Trypanosomatidae</taxon>
        <taxon>Leishmaniinae</taxon>
        <taxon>Leishmania</taxon>
    </lineage>
</organism>
<proteinExistence type="predicted"/>
<sequence>MTTSRERRGGASAEEAEMTWRSSGTPESTPSLLLRGDTMHVVAGCGVEQNTDGVHIRVCYLDEGMTQATWHHVPNASTLQQMLREQDQCCAISSSPPSTGDHFAKTPSPLPASTMTAANAASALPSDLAVDRAKDDSVLPAIRLSPTSPPSGDARPAWVSIKAATEEELEKVMASLPVHVLTRRRIISALCSHTGAESGEPSSDTEDKKPSSYEWHEKGSSSRHHMPVRENFLEYFPAHGYAVLCLQAMSLQGPESAERGIIERDGASLHATQLPCTPVVALAFESALFTFSAGDFGGEEDVQLIMADLTWSTESPSIIDAAGVRGNHSVASRSTSPVSTIGAHKRAECAKTATSDAIASGWEHHHGKDLLFDNASDSTKERSIEAATEAPLAHPAAGLPSRLSVQQLSDAQQPMTRFGSPYDPTSPGCRAATAISIVCSSLVSAIIASLQQSTRARLIEADQLDELVLQILPSRVDQDDMLVRTKSLRHRIAFVHIDALQKERVLKELLLPAMRLTPFSRSSHAVERYQRALSSIRSMALHLRKGRDIANRASMTLISGVSARLLSHCNFMDYLNHVQTQIAVILMPITIIPNLFAMNVRVPFTDAETTTPFYCIVGITLGILVFSVMPIVCKFLMYKTPGALAPLD</sequence>
<feature type="region of interest" description="Disordered" evidence="5">
    <location>
        <begin position="1"/>
        <end position="31"/>
    </location>
</feature>
<dbReference type="Pfam" id="PF01544">
    <property type="entry name" value="CorA"/>
    <property type="match status" value="1"/>
</dbReference>
<dbReference type="GO" id="GO:0016020">
    <property type="term" value="C:membrane"/>
    <property type="evidence" value="ECO:0007669"/>
    <property type="project" value="UniProtKB-SubCell"/>
</dbReference>
<dbReference type="PANTHER" id="PTHR21535">
    <property type="entry name" value="MAGNESIUM AND COBALT TRANSPORT PROTEIN/MITOCHONDRIAL IMPORT INNER MEMBRANE TRANSLOCASE SUBUNIT TIM8"/>
    <property type="match status" value="1"/>
</dbReference>
<dbReference type="Proteomes" id="UP000673552">
    <property type="component" value="Chromosome 28"/>
</dbReference>
<dbReference type="KEGG" id="lmat:92513283"/>
<gene>
    <name evidence="7" type="ORF">LSCM1_03222</name>
</gene>
<dbReference type="EMBL" id="JAFEUZ010000028">
    <property type="protein sequence ID" value="KAG5474439.1"/>
    <property type="molecule type" value="Genomic_DNA"/>
</dbReference>
<dbReference type="SUPFAM" id="SSF144083">
    <property type="entry name" value="Magnesium transport protein CorA, transmembrane region"/>
    <property type="match status" value="1"/>
</dbReference>
<dbReference type="GO" id="GO:0046873">
    <property type="term" value="F:metal ion transmembrane transporter activity"/>
    <property type="evidence" value="ECO:0007669"/>
    <property type="project" value="InterPro"/>
</dbReference>
<evidence type="ECO:0000256" key="5">
    <source>
        <dbReference type="SAM" id="MobiDB-lite"/>
    </source>
</evidence>
<accession>A0A836KFM0</accession>
<keyword evidence="2 6" id="KW-0812">Transmembrane</keyword>
<feature type="compositionally biased region" description="Basic and acidic residues" evidence="5">
    <location>
        <begin position="205"/>
        <end position="220"/>
    </location>
</feature>
<evidence type="ECO:0008006" key="9">
    <source>
        <dbReference type="Google" id="ProtNLM"/>
    </source>
</evidence>